<dbReference type="PROSITE" id="PS50294">
    <property type="entry name" value="WD_REPEATS_REGION"/>
    <property type="match status" value="4"/>
</dbReference>
<dbReference type="PROSITE" id="PS50082">
    <property type="entry name" value="WD_REPEATS_2"/>
    <property type="match status" value="5"/>
</dbReference>
<dbReference type="CDD" id="cd00200">
    <property type="entry name" value="WD40"/>
    <property type="match status" value="1"/>
</dbReference>
<dbReference type="PRINTS" id="PR00320">
    <property type="entry name" value="GPROTEINBRPT"/>
</dbReference>
<dbReference type="GO" id="GO:0016593">
    <property type="term" value="C:Cdc73/Paf1 complex"/>
    <property type="evidence" value="ECO:0007669"/>
    <property type="project" value="TreeGrafter"/>
</dbReference>
<feature type="repeat" description="WD" evidence="3">
    <location>
        <begin position="139"/>
        <end position="180"/>
    </location>
</feature>
<dbReference type="EMBL" id="JAEPQZ010000002">
    <property type="protein sequence ID" value="KAG2185031.1"/>
    <property type="molecule type" value="Genomic_DNA"/>
</dbReference>
<feature type="repeat" description="WD" evidence="3">
    <location>
        <begin position="181"/>
        <end position="222"/>
    </location>
</feature>
<dbReference type="InterPro" id="IPR051510">
    <property type="entry name" value="SKI8"/>
</dbReference>
<comment type="caution">
    <text evidence="4">The sequence shown here is derived from an EMBL/GenBank/DDBJ whole genome shotgun (WGS) entry which is preliminary data.</text>
</comment>
<dbReference type="OrthoDB" id="538223at2759"/>
<proteinExistence type="predicted"/>
<dbReference type="InterPro" id="IPR036322">
    <property type="entry name" value="WD40_repeat_dom_sf"/>
</dbReference>
<evidence type="ECO:0000256" key="1">
    <source>
        <dbReference type="ARBA" id="ARBA00022574"/>
    </source>
</evidence>
<feature type="repeat" description="WD" evidence="3">
    <location>
        <begin position="54"/>
        <end position="95"/>
    </location>
</feature>
<dbReference type="InterPro" id="IPR001680">
    <property type="entry name" value="WD40_rpt"/>
</dbReference>
<dbReference type="PANTHER" id="PTHR44090">
    <property type="entry name" value="WD REPEAT-CONTAINING PROTEIN 61"/>
    <property type="match status" value="1"/>
</dbReference>
<feature type="repeat" description="WD" evidence="3">
    <location>
        <begin position="223"/>
        <end position="266"/>
    </location>
</feature>
<dbReference type="PROSITE" id="PS00678">
    <property type="entry name" value="WD_REPEATS_1"/>
    <property type="match status" value="2"/>
</dbReference>
<dbReference type="Proteomes" id="UP000654370">
    <property type="component" value="Unassembled WGS sequence"/>
</dbReference>
<dbReference type="AlphaFoldDB" id="A0A8H7UGL4"/>
<organism evidence="4 5">
    <name type="scientific">Mortierella isabellina</name>
    <name type="common">Filamentous fungus</name>
    <name type="synonym">Umbelopsis isabellina</name>
    <dbReference type="NCBI Taxonomy" id="91625"/>
    <lineage>
        <taxon>Eukaryota</taxon>
        <taxon>Fungi</taxon>
        <taxon>Fungi incertae sedis</taxon>
        <taxon>Mucoromycota</taxon>
        <taxon>Mucoromycotina</taxon>
        <taxon>Umbelopsidomycetes</taxon>
        <taxon>Umbelopsidales</taxon>
        <taxon>Umbelopsidaceae</taxon>
        <taxon>Umbelopsis</taxon>
    </lineage>
</organism>
<dbReference type="Gene3D" id="2.130.10.10">
    <property type="entry name" value="YVTN repeat-like/Quinoprotein amine dehydrogenase"/>
    <property type="match status" value="1"/>
</dbReference>
<protein>
    <recommendedName>
        <fullName evidence="6">WD repeat-containing protein 61</fullName>
    </recommendedName>
</protein>
<dbReference type="PANTHER" id="PTHR44090:SF1">
    <property type="entry name" value="SUPERKILLER COMPLEX PROTEIN 8"/>
    <property type="match status" value="1"/>
</dbReference>
<evidence type="ECO:0000256" key="3">
    <source>
        <dbReference type="PROSITE-ProRule" id="PRU00221"/>
    </source>
</evidence>
<dbReference type="InterPro" id="IPR015943">
    <property type="entry name" value="WD40/YVTN_repeat-like_dom_sf"/>
</dbReference>
<evidence type="ECO:0000313" key="4">
    <source>
        <dbReference type="EMBL" id="KAG2185031.1"/>
    </source>
</evidence>
<gene>
    <name evidence="4" type="ORF">INT43_000944</name>
</gene>
<dbReference type="Pfam" id="PF00400">
    <property type="entry name" value="WD40"/>
    <property type="match status" value="7"/>
</dbReference>
<evidence type="ECO:0000313" key="5">
    <source>
        <dbReference type="Proteomes" id="UP000654370"/>
    </source>
</evidence>
<dbReference type="SMART" id="SM00320">
    <property type="entry name" value="WD40"/>
    <property type="match status" value="7"/>
</dbReference>
<sequence length="304" mass="32745">MPTTYIPTIVKDDAHREGIWCVAWAPSSDLVLTGSLDNTVKCWNGTTGDEKHILEGHETGIISVDTNKQGTLAVSTSIDSNIRVWDLENDGKLLHSINAPPGQAWTAKCSPDGAFVASGSHSGNLNIYKIEDGSQASSLSTKNQFIMSTAYSSDGKYLACGADNGTIYVFDVEANHLIHTLQGHALAVRTLSFARDNRTLISGSDDKRIHIFDVQHGKVAAALTGHNGWVLSVASNPDTSKQQIASSSSDKKIKIWDMGLHQAIETHEVHTDQVWGIAWNVEGTKLVSASDDKSVKWFASSGSS</sequence>
<accession>A0A8H7UGL4</accession>
<dbReference type="SUPFAM" id="SSF50978">
    <property type="entry name" value="WD40 repeat-like"/>
    <property type="match status" value="1"/>
</dbReference>
<evidence type="ECO:0008006" key="6">
    <source>
        <dbReference type="Google" id="ProtNLM"/>
    </source>
</evidence>
<name>A0A8H7UGL4_MORIS</name>
<reference evidence="4" key="1">
    <citation type="submission" date="2020-12" db="EMBL/GenBank/DDBJ databases">
        <title>Metabolic potential, ecology and presence of endohyphal bacteria is reflected in genomic diversity of Mucoromycotina.</title>
        <authorList>
            <person name="Muszewska A."/>
            <person name="Okrasinska A."/>
            <person name="Steczkiewicz K."/>
            <person name="Drgas O."/>
            <person name="Orlowska M."/>
            <person name="Perlinska-Lenart U."/>
            <person name="Aleksandrzak-Piekarczyk T."/>
            <person name="Szatraj K."/>
            <person name="Zielenkiewicz U."/>
            <person name="Pilsyk S."/>
            <person name="Malc E."/>
            <person name="Mieczkowski P."/>
            <person name="Kruszewska J.S."/>
            <person name="Biernat P."/>
            <person name="Pawlowska J."/>
        </authorList>
    </citation>
    <scope>NUCLEOTIDE SEQUENCE</scope>
    <source>
        <strain evidence="4">WA0000067209</strain>
    </source>
</reference>
<keyword evidence="1 3" id="KW-0853">WD repeat</keyword>
<keyword evidence="5" id="KW-1185">Reference proteome</keyword>
<dbReference type="InterPro" id="IPR020472">
    <property type="entry name" value="WD40_PAC1"/>
</dbReference>
<feature type="repeat" description="WD" evidence="3">
    <location>
        <begin position="12"/>
        <end position="53"/>
    </location>
</feature>
<keyword evidence="2" id="KW-0677">Repeat</keyword>
<dbReference type="InterPro" id="IPR019775">
    <property type="entry name" value="WD40_repeat_CS"/>
</dbReference>
<evidence type="ECO:0000256" key="2">
    <source>
        <dbReference type="ARBA" id="ARBA00022737"/>
    </source>
</evidence>